<feature type="region of interest" description="Disordered" evidence="1">
    <location>
        <begin position="1"/>
        <end position="26"/>
    </location>
</feature>
<name>A0A8D9CUB0_BRACM</name>
<protein>
    <submittedName>
        <fullName evidence="2">Uncharacterized protein</fullName>
    </submittedName>
</protein>
<accession>A0A8D9CUB0</accession>
<evidence type="ECO:0000313" key="3">
    <source>
        <dbReference type="Proteomes" id="UP000694005"/>
    </source>
</evidence>
<dbReference type="AlphaFoldDB" id="A0A8D9CUB0"/>
<organism evidence="2 3">
    <name type="scientific">Brassica campestris</name>
    <name type="common">Field mustard</name>
    <dbReference type="NCBI Taxonomy" id="3711"/>
    <lineage>
        <taxon>Eukaryota</taxon>
        <taxon>Viridiplantae</taxon>
        <taxon>Streptophyta</taxon>
        <taxon>Embryophyta</taxon>
        <taxon>Tracheophyta</taxon>
        <taxon>Spermatophyta</taxon>
        <taxon>Magnoliopsida</taxon>
        <taxon>eudicotyledons</taxon>
        <taxon>Gunneridae</taxon>
        <taxon>Pentapetalae</taxon>
        <taxon>rosids</taxon>
        <taxon>malvids</taxon>
        <taxon>Brassicales</taxon>
        <taxon>Brassicaceae</taxon>
        <taxon>Brassiceae</taxon>
        <taxon>Brassica</taxon>
    </lineage>
</organism>
<evidence type="ECO:0000313" key="2">
    <source>
        <dbReference type="EMBL" id="CAG7863811.1"/>
    </source>
</evidence>
<sequence length="53" mass="6027">DIEEYFDYDDEDANKRASSSGNEDSNIGVEVETSVRDLRVELCFIPPSLLFLI</sequence>
<feature type="non-terminal residue" evidence="2">
    <location>
        <position position="53"/>
    </location>
</feature>
<feature type="non-terminal residue" evidence="2">
    <location>
        <position position="1"/>
    </location>
</feature>
<evidence type="ECO:0000256" key="1">
    <source>
        <dbReference type="SAM" id="MobiDB-lite"/>
    </source>
</evidence>
<feature type="compositionally biased region" description="Polar residues" evidence="1">
    <location>
        <begin position="16"/>
        <end position="25"/>
    </location>
</feature>
<reference evidence="2 3" key="1">
    <citation type="submission" date="2021-07" db="EMBL/GenBank/DDBJ databases">
        <authorList>
            <consortium name="Genoscope - CEA"/>
            <person name="William W."/>
        </authorList>
    </citation>
    <scope>NUCLEOTIDE SEQUENCE [LARGE SCALE GENOMIC DNA]</scope>
</reference>
<proteinExistence type="predicted"/>
<feature type="compositionally biased region" description="Acidic residues" evidence="1">
    <location>
        <begin position="1"/>
        <end position="12"/>
    </location>
</feature>
<gene>
    <name evidence="2" type="ORF">BRAPAZ1V2_A09P42780.2</name>
</gene>
<dbReference type="Gramene" id="A09p42780.2_BraZ1">
    <property type="protein sequence ID" value="A09p42780.2_BraZ1.CDS"/>
    <property type="gene ID" value="A09g42780.2_BraZ1"/>
</dbReference>
<dbReference type="EMBL" id="LS974625">
    <property type="protein sequence ID" value="CAG7863811.1"/>
    <property type="molecule type" value="Genomic_DNA"/>
</dbReference>
<dbReference type="Proteomes" id="UP000694005">
    <property type="component" value="Chromosome A09"/>
</dbReference>